<keyword evidence="2" id="KW-1185">Reference proteome</keyword>
<evidence type="ECO:0000313" key="2">
    <source>
        <dbReference type="Proteomes" id="UP000324222"/>
    </source>
</evidence>
<name>A0A5B7GZU1_PORTR</name>
<dbReference type="AlphaFoldDB" id="A0A5B7GZU1"/>
<reference evidence="1 2" key="1">
    <citation type="submission" date="2019-05" db="EMBL/GenBank/DDBJ databases">
        <title>Another draft genome of Portunus trituberculatus and its Hox gene families provides insights of decapod evolution.</title>
        <authorList>
            <person name="Jeong J.-H."/>
            <person name="Song I."/>
            <person name="Kim S."/>
            <person name="Choi T."/>
            <person name="Kim D."/>
            <person name="Ryu S."/>
            <person name="Kim W."/>
        </authorList>
    </citation>
    <scope>NUCLEOTIDE SEQUENCE [LARGE SCALE GENOMIC DNA]</scope>
    <source>
        <tissue evidence="1">Muscle</tissue>
    </source>
</reference>
<gene>
    <name evidence="1" type="ORF">E2C01_058445</name>
</gene>
<dbReference type="EMBL" id="VSRR010021934">
    <property type="protein sequence ID" value="MPC64332.1"/>
    <property type="molecule type" value="Genomic_DNA"/>
</dbReference>
<dbReference type="Proteomes" id="UP000324222">
    <property type="component" value="Unassembled WGS sequence"/>
</dbReference>
<evidence type="ECO:0000313" key="1">
    <source>
        <dbReference type="EMBL" id="MPC64332.1"/>
    </source>
</evidence>
<protein>
    <submittedName>
        <fullName evidence="1">Uncharacterized protein</fullName>
    </submittedName>
</protein>
<sequence length="48" mass="4956">MEECDSADPTLPGVDAGLVVLLLPSRSPAGPSEPVACEGAEFWPLLFA</sequence>
<accession>A0A5B7GZU1</accession>
<proteinExistence type="predicted"/>
<organism evidence="1 2">
    <name type="scientific">Portunus trituberculatus</name>
    <name type="common">Swimming crab</name>
    <name type="synonym">Neptunus trituberculatus</name>
    <dbReference type="NCBI Taxonomy" id="210409"/>
    <lineage>
        <taxon>Eukaryota</taxon>
        <taxon>Metazoa</taxon>
        <taxon>Ecdysozoa</taxon>
        <taxon>Arthropoda</taxon>
        <taxon>Crustacea</taxon>
        <taxon>Multicrustacea</taxon>
        <taxon>Malacostraca</taxon>
        <taxon>Eumalacostraca</taxon>
        <taxon>Eucarida</taxon>
        <taxon>Decapoda</taxon>
        <taxon>Pleocyemata</taxon>
        <taxon>Brachyura</taxon>
        <taxon>Eubrachyura</taxon>
        <taxon>Portunoidea</taxon>
        <taxon>Portunidae</taxon>
        <taxon>Portuninae</taxon>
        <taxon>Portunus</taxon>
    </lineage>
</organism>
<comment type="caution">
    <text evidence="1">The sequence shown here is derived from an EMBL/GenBank/DDBJ whole genome shotgun (WGS) entry which is preliminary data.</text>
</comment>